<feature type="non-terminal residue" evidence="13">
    <location>
        <position position="1"/>
    </location>
</feature>
<comment type="function">
    <text evidence="8">S-adenosyl-L-methionine-dependent 2'-O-ribose methyltransferase that catalyzes the formation of 2'-O-methylguanosine at position 18 (Gm18) in a subset of tRNA. Selectively mediates Gm18 methylation of tRNAGln-TTG/CTG and tRNASer-TGA/GCT. Gm18 modification can enhance the stability of modified tRNAs.</text>
</comment>
<accession>A0A8S3Z1Y0</accession>
<dbReference type="GO" id="GO:0141100">
    <property type="term" value="F:tRNA (guanine(18)-2'-O)-methyltransferase activity"/>
    <property type="evidence" value="ECO:0007669"/>
    <property type="project" value="UniProtKB-EC"/>
</dbReference>
<evidence type="ECO:0000313" key="13">
    <source>
        <dbReference type="EMBL" id="CAG5120656.1"/>
    </source>
</evidence>
<dbReference type="InterPro" id="IPR045330">
    <property type="entry name" value="TRM3/TARBP1"/>
</dbReference>
<evidence type="ECO:0000256" key="2">
    <source>
        <dbReference type="ARBA" id="ARBA00022603"/>
    </source>
</evidence>
<protein>
    <recommendedName>
        <fullName evidence="10">tRNA (guanosine(18)-2'-O)-methyltransferase TARBP1</fullName>
        <ecNumber evidence="9">2.1.1.34</ecNumber>
    </recommendedName>
    <alternativeName>
        <fullName evidence="11">TAR RNA-binding protein 1</fullName>
    </alternativeName>
</protein>
<comment type="similarity">
    <text evidence="1">Belongs to the class IV-like SAM-binding methyltransferase superfamily. RNA methyltransferase TrmH family.</text>
</comment>
<name>A0A8S3Z1Y0_9EUPU</name>
<evidence type="ECO:0000256" key="1">
    <source>
        <dbReference type="ARBA" id="ARBA00007228"/>
    </source>
</evidence>
<dbReference type="Proteomes" id="UP000678393">
    <property type="component" value="Unassembled WGS sequence"/>
</dbReference>
<dbReference type="AlphaFoldDB" id="A0A8S3Z1Y0"/>
<evidence type="ECO:0000256" key="3">
    <source>
        <dbReference type="ARBA" id="ARBA00022679"/>
    </source>
</evidence>
<keyword evidence="2" id="KW-0489">Methyltransferase</keyword>
<dbReference type="CDD" id="cd18091">
    <property type="entry name" value="SpoU-like_TRM3-like"/>
    <property type="match status" value="1"/>
</dbReference>
<evidence type="ECO:0000256" key="9">
    <source>
        <dbReference type="ARBA" id="ARBA00093594"/>
    </source>
</evidence>
<organism evidence="13 14">
    <name type="scientific">Candidula unifasciata</name>
    <dbReference type="NCBI Taxonomy" id="100452"/>
    <lineage>
        <taxon>Eukaryota</taxon>
        <taxon>Metazoa</taxon>
        <taxon>Spiralia</taxon>
        <taxon>Lophotrochozoa</taxon>
        <taxon>Mollusca</taxon>
        <taxon>Gastropoda</taxon>
        <taxon>Heterobranchia</taxon>
        <taxon>Euthyneura</taxon>
        <taxon>Panpulmonata</taxon>
        <taxon>Eupulmonata</taxon>
        <taxon>Stylommatophora</taxon>
        <taxon>Helicina</taxon>
        <taxon>Helicoidea</taxon>
        <taxon>Geomitridae</taxon>
        <taxon>Candidula</taxon>
    </lineage>
</organism>
<dbReference type="InterPro" id="IPR029026">
    <property type="entry name" value="tRNA_m1G_MTases_N"/>
</dbReference>
<dbReference type="SUPFAM" id="SSF75217">
    <property type="entry name" value="alpha/beta knot"/>
    <property type="match status" value="1"/>
</dbReference>
<dbReference type="EMBL" id="CAJHNH020000945">
    <property type="protein sequence ID" value="CAG5120656.1"/>
    <property type="molecule type" value="Genomic_DNA"/>
</dbReference>
<dbReference type="Pfam" id="PF00588">
    <property type="entry name" value="SpoU_methylase"/>
    <property type="match status" value="1"/>
</dbReference>
<dbReference type="InterPro" id="IPR044748">
    <property type="entry name" value="Trm3/TARBP1_C"/>
</dbReference>
<dbReference type="Gene3D" id="3.40.1280.10">
    <property type="match status" value="1"/>
</dbReference>
<evidence type="ECO:0000259" key="12">
    <source>
        <dbReference type="Pfam" id="PF00588"/>
    </source>
</evidence>
<dbReference type="OrthoDB" id="241340at2759"/>
<keyword evidence="4" id="KW-0949">S-adenosyl-L-methionine</keyword>
<keyword evidence="3" id="KW-0808">Transferase</keyword>
<dbReference type="InterPro" id="IPR001537">
    <property type="entry name" value="SpoU_MeTrfase"/>
</dbReference>
<evidence type="ECO:0000313" key="14">
    <source>
        <dbReference type="Proteomes" id="UP000678393"/>
    </source>
</evidence>
<dbReference type="EC" id="2.1.1.34" evidence="9"/>
<sequence>FVTKLISLAVDKTGVMYIVLDHLCNQILQNDPDRRIATRLIPLLVEGCYMGSIHKRGERLWLDVCSYIESLGDICSVNQVTSCFAKNDLYTRVTVLNWLLHLRPDVTVDQEFVSAFLQALTNKYLALAIQTSNKQFANSLAHRQKHRMVLVLLLLVDFIKMSQHGEYLSLLWHALEAESHPSVRQMLEWLVMILIIHNPQFAASIWEVLKLFDNKRSVCLCSIFLIISHVGMTFAPELQENYYTQALSSVLPWTMAHHYNTRMFAQATLTRLWHQCQQLGLNCVITQHAMVQPVLNFLFNNGNASATVSKLLNYFMYNPFDPVKDYSIETICHTLPRLACLADDEWILPRQFIQMDPSWQETVKQLVPLWNASKQLALCKEGPWRMKASGDFEEDPTTSDTAGKDVQKKIMPWRQMTPSEETEAELVSQRLRRPDDGLILVTSLIDKVPNLGGLCRTSEIFGVSEFVIGSLSYLEDKMFQNLSVSAQKWIKITEVLQLRLPEFLEEKRMQGYTLVGVEQTANSVSLQDYQFPKKTLLLLGNEKEGIPVELIQLLDVCVEIPQLGVIRSLNVHVCGALLIWEYTRQHMRNTGVTATSTAALTG</sequence>
<keyword evidence="6" id="KW-0007">Acetylation</keyword>
<feature type="domain" description="tRNA/rRNA methyltransferase SpoU type" evidence="12">
    <location>
        <begin position="438"/>
        <end position="579"/>
    </location>
</feature>
<evidence type="ECO:0000256" key="7">
    <source>
        <dbReference type="ARBA" id="ARBA00093266"/>
    </source>
</evidence>
<comment type="caution">
    <text evidence="13">The sequence shown here is derived from an EMBL/GenBank/DDBJ whole genome shotgun (WGS) entry which is preliminary data.</text>
</comment>
<dbReference type="InterPro" id="IPR029028">
    <property type="entry name" value="Alpha/beta_knot_MTases"/>
</dbReference>
<dbReference type="PANTHER" id="PTHR12029:SF11">
    <property type="entry name" value="METHYLTRANSFERASE TARBP1-RELATED"/>
    <property type="match status" value="1"/>
</dbReference>
<evidence type="ECO:0000256" key="5">
    <source>
        <dbReference type="ARBA" id="ARBA00022884"/>
    </source>
</evidence>
<dbReference type="PANTHER" id="PTHR12029">
    <property type="entry name" value="RNA METHYLTRANSFERASE"/>
    <property type="match status" value="1"/>
</dbReference>
<dbReference type="FunFam" id="3.40.1280.10:FF:000010">
    <property type="entry name" value="probable methyltransferase TARBP1"/>
    <property type="match status" value="1"/>
</dbReference>
<dbReference type="InterPro" id="IPR016024">
    <property type="entry name" value="ARM-type_fold"/>
</dbReference>
<dbReference type="SUPFAM" id="SSF48371">
    <property type="entry name" value="ARM repeat"/>
    <property type="match status" value="1"/>
</dbReference>
<evidence type="ECO:0000256" key="6">
    <source>
        <dbReference type="ARBA" id="ARBA00022990"/>
    </source>
</evidence>
<evidence type="ECO:0000256" key="10">
    <source>
        <dbReference type="ARBA" id="ARBA00093636"/>
    </source>
</evidence>
<reference evidence="13" key="1">
    <citation type="submission" date="2021-04" db="EMBL/GenBank/DDBJ databases">
        <authorList>
            <consortium name="Molecular Ecology Group"/>
        </authorList>
    </citation>
    <scope>NUCLEOTIDE SEQUENCE</scope>
</reference>
<dbReference type="GO" id="GO:0030488">
    <property type="term" value="P:tRNA methylation"/>
    <property type="evidence" value="ECO:0007669"/>
    <property type="project" value="InterPro"/>
</dbReference>
<comment type="catalytic activity">
    <reaction evidence="7">
        <text>guanosine(18) in tRNA + S-adenosyl-L-methionine = 2'-O-methylguanosine(18) in tRNA + S-adenosyl-L-homocysteine + H(+)</text>
        <dbReference type="Rhea" id="RHEA:20077"/>
        <dbReference type="Rhea" id="RHEA-COMP:10190"/>
        <dbReference type="Rhea" id="RHEA-COMP:10192"/>
        <dbReference type="ChEBI" id="CHEBI:15378"/>
        <dbReference type="ChEBI" id="CHEBI:57856"/>
        <dbReference type="ChEBI" id="CHEBI:59789"/>
        <dbReference type="ChEBI" id="CHEBI:74269"/>
        <dbReference type="ChEBI" id="CHEBI:74445"/>
        <dbReference type="EC" id="2.1.1.34"/>
    </reaction>
    <physiologicalReaction direction="left-to-right" evidence="7">
        <dbReference type="Rhea" id="RHEA:20078"/>
    </physiologicalReaction>
</comment>
<keyword evidence="5" id="KW-0694">RNA-binding</keyword>
<dbReference type="GO" id="GO:0003723">
    <property type="term" value="F:RNA binding"/>
    <property type="evidence" value="ECO:0007669"/>
    <property type="project" value="UniProtKB-KW"/>
</dbReference>
<keyword evidence="14" id="KW-1185">Reference proteome</keyword>
<gene>
    <name evidence="13" type="ORF">CUNI_LOCUS6214</name>
</gene>
<proteinExistence type="inferred from homology"/>
<evidence type="ECO:0000256" key="4">
    <source>
        <dbReference type="ARBA" id="ARBA00022691"/>
    </source>
</evidence>
<evidence type="ECO:0000256" key="8">
    <source>
        <dbReference type="ARBA" id="ARBA00093361"/>
    </source>
</evidence>
<evidence type="ECO:0000256" key="11">
    <source>
        <dbReference type="ARBA" id="ARBA00093656"/>
    </source>
</evidence>